<evidence type="ECO:0000313" key="5">
    <source>
        <dbReference type="Proteomes" id="UP000025171"/>
    </source>
</evidence>
<dbReference type="AlphaFoldDB" id="A0A059FNX2"/>
<comment type="similarity">
    <text evidence="1">Belongs to the sulfotransferase 1 family.</text>
</comment>
<keyword evidence="2 4" id="KW-0808">Transferase</keyword>
<accession>A0A059FNX2</accession>
<comment type="caution">
    <text evidence="4">The sequence shown here is derived from an EMBL/GenBank/DDBJ whole genome shotgun (WGS) entry which is preliminary data.</text>
</comment>
<dbReference type="OrthoDB" id="3399180at2"/>
<sequence>MQGEINWPVKARDLHSHHLDSTIWDDFRFRDDDIIIATYGKAGTSWTQQMIAQMMFGGDPELAVAEMSPWLDLRVPPKQVKLPEVEAQTHRRFLKTHLPVDALVFSPQAKYIYIGRDGRDVVWSLYNHHANANDLWYDALNNTPGRVGPPIDPPPADIRQYWHDWMDRDGYPFWAFWENVRSWWAVRDLPNVMMIHFADLKRDMPGEMRKIAAFLDIEIDETRWDTIVEYCSFDWMKAHATKSVPLGGAFWDAGAEVFINKGVNGRWKDTLTADESARYEARAKAELGEACAHWLQSGERA</sequence>
<evidence type="ECO:0000259" key="3">
    <source>
        <dbReference type="Pfam" id="PF00685"/>
    </source>
</evidence>
<dbReference type="EMBL" id="ARYK01000004">
    <property type="protein sequence ID" value="KCZ92339.1"/>
    <property type="molecule type" value="Genomic_DNA"/>
</dbReference>
<evidence type="ECO:0000256" key="1">
    <source>
        <dbReference type="ARBA" id="ARBA00005771"/>
    </source>
</evidence>
<proteinExistence type="inferred from homology"/>
<dbReference type="eggNOG" id="ENOG502ZA0J">
    <property type="taxonomic scope" value="Bacteria"/>
</dbReference>
<dbReference type="PATRIC" id="fig|1280950.3.peg.1978"/>
<name>A0A059FNX2_9PROT</name>
<dbReference type="Pfam" id="PF00685">
    <property type="entry name" value="Sulfotransfer_1"/>
    <property type="match status" value="1"/>
</dbReference>
<dbReference type="GO" id="GO:0008146">
    <property type="term" value="F:sulfotransferase activity"/>
    <property type="evidence" value="ECO:0007669"/>
    <property type="project" value="InterPro"/>
</dbReference>
<evidence type="ECO:0000256" key="2">
    <source>
        <dbReference type="ARBA" id="ARBA00022679"/>
    </source>
</evidence>
<dbReference type="STRING" id="1280950.HJO_09899"/>
<protein>
    <submittedName>
        <fullName evidence="4">Alcohol sulfotransferase</fullName>
    </submittedName>
</protein>
<dbReference type="InterPro" id="IPR027417">
    <property type="entry name" value="P-loop_NTPase"/>
</dbReference>
<dbReference type="PANTHER" id="PTHR11783">
    <property type="entry name" value="SULFOTRANSFERASE SULT"/>
    <property type="match status" value="1"/>
</dbReference>
<dbReference type="SUPFAM" id="SSF52540">
    <property type="entry name" value="P-loop containing nucleoside triphosphate hydrolases"/>
    <property type="match status" value="1"/>
</dbReference>
<dbReference type="Gene3D" id="3.40.50.300">
    <property type="entry name" value="P-loop containing nucleotide triphosphate hydrolases"/>
    <property type="match status" value="1"/>
</dbReference>
<reference evidence="4 5" key="1">
    <citation type="journal article" date="2014" name="Antonie Van Leeuwenhoek">
        <title>Hyphomonas beringensis sp. nov. and Hyphomonas chukchiensis sp. nov., isolated from surface seawater of the Bering Sea and Chukchi Sea.</title>
        <authorList>
            <person name="Li C."/>
            <person name="Lai Q."/>
            <person name="Li G."/>
            <person name="Dong C."/>
            <person name="Wang J."/>
            <person name="Liao Y."/>
            <person name="Shao Z."/>
        </authorList>
    </citation>
    <scope>NUCLEOTIDE SEQUENCE [LARGE SCALE GENOMIC DNA]</scope>
    <source>
        <strain evidence="4 5">MHS-2</strain>
    </source>
</reference>
<keyword evidence="5" id="KW-1185">Reference proteome</keyword>
<feature type="domain" description="Sulfotransferase" evidence="3">
    <location>
        <begin position="31"/>
        <end position="286"/>
    </location>
</feature>
<organism evidence="4 5">
    <name type="scientific">Hyphomonas johnsonii MHS-2</name>
    <dbReference type="NCBI Taxonomy" id="1280950"/>
    <lineage>
        <taxon>Bacteria</taxon>
        <taxon>Pseudomonadati</taxon>
        <taxon>Pseudomonadota</taxon>
        <taxon>Alphaproteobacteria</taxon>
        <taxon>Hyphomonadales</taxon>
        <taxon>Hyphomonadaceae</taxon>
        <taxon>Hyphomonas</taxon>
    </lineage>
</organism>
<gene>
    <name evidence="4" type="ORF">HJO_09899</name>
</gene>
<evidence type="ECO:0000313" key="4">
    <source>
        <dbReference type="EMBL" id="KCZ92339.1"/>
    </source>
</evidence>
<dbReference type="RefSeq" id="WP_035616561.1">
    <property type="nucleotide sequence ID" value="NZ_ARYK01000004.1"/>
</dbReference>
<dbReference type="InterPro" id="IPR000863">
    <property type="entry name" value="Sulfotransferase_dom"/>
</dbReference>
<dbReference type="Proteomes" id="UP000025171">
    <property type="component" value="Unassembled WGS sequence"/>
</dbReference>